<dbReference type="InterPro" id="IPR036615">
    <property type="entry name" value="Mur_ligase_C_dom_sf"/>
</dbReference>
<evidence type="ECO:0000256" key="3">
    <source>
        <dbReference type="ARBA" id="ARBA00012211"/>
    </source>
</evidence>
<dbReference type="SUPFAM" id="SSF51984">
    <property type="entry name" value="MurCD N-terminal domain"/>
    <property type="match status" value="1"/>
</dbReference>
<dbReference type="PANTHER" id="PTHR43445">
    <property type="entry name" value="UDP-N-ACETYLMURAMATE--L-ALANINE LIGASE-RELATED"/>
    <property type="match status" value="1"/>
</dbReference>
<dbReference type="NCBIfam" id="TIGR01082">
    <property type="entry name" value="murC"/>
    <property type="match status" value="1"/>
</dbReference>
<keyword evidence="7" id="KW-0067">ATP-binding</keyword>
<keyword evidence="4" id="KW-0963">Cytoplasm</keyword>
<keyword evidence="5" id="KW-0436">Ligase</keyword>
<dbReference type="InterPro" id="IPR004101">
    <property type="entry name" value="Mur_ligase_C"/>
</dbReference>
<dbReference type="Pfam" id="PF02875">
    <property type="entry name" value="Mur_ligase_C"/>
    <property type="match status" value="1"/>
</dbReference>
<dbReference type="Pfam" id="PF01225">
    <property type="entry name" value="Mur_ligase"/>
    <property type="match status" value="1"/>
</dbReference>
<organism evidence="12">
    <name type="scientific">marine sediment metagenome</name>
    <dbReference type="NCBI Taxonomy" id="412755"/>
    <lineage>
        <taxon>unclassified sequences</taxon>
        <taxon>metagenomes</taxon>
        <taxon>ecological metagenomes</taxon>
    </lineage>
</organism>
<evidence type="ECO:0000256" key="5">
    <source>
        <dbReference type="ARBA" id="ARBA00022598"/>
    </source>
</evidence>
<evidence type="ECO:0000256" key="8">
    <source>
        <dbReference type="ARBA" id="ARBA00047833"/>
    </source>
</evidence>
<gene>
    <name evidence="12" type="ORF">S03H2_10581</name>
</gene>
<accession>X1G412</accession>
<dbReference type="Gene3D" id="3.90.190.20">
    <property type="entry name" value="Mur ligase, C-terminal domain"/>
    <property type="match status" value="1"/>
</dbReference>
<dbReference type="UniPathway" id="UPA00219"/>
<comment type="caution">
    <text evidence="12">The sequence shown here is derived from an EMBL/GenBank/DDBJ whole genome shotgun (WGS) entry which is preliminary data.</text>
</comment>
<protein>
    <recommendedName>
        <fullName evidence="3">UDP-N-acetylmuramate--L-alanine ligase</fullName>
        <ecNumber evidence="3">6.3.2.8</ecNumber>
    </recommendedName>
</protein>
<dbReference type="InterPro" id="IPR005758">
    <property type="entry name" value="UDP-N-AcMur_Ala_ligase_MurC"/>
</dbReference>
<dbReference type="InterPro" id="IPR050061">
    <property type="entry name" value="MurCDEF_pg_biosynth"/>
</dbReference>
<dbReference type="InterPro" id="IPR013221">
    <property type="entry name" value="Mur_ligase_cen"/>
</dbReference>
<dbReference type="SUPFAM" id="SSF53623">
    <property type="entry name" value="MurD-like peptide ligases, catalytic domain"/>
    <property type="match status" value="1"/>
</dbReference>
<dbReference type="SUPFAM" id="SSF53244">
    <property type="entry name" value="MurD-like peptide ligases, peptide-binding domain"/>
    <property type="match status" value="1"/>
</dbReference>
<name>X1G412_9ZZZZ</name>
<evidence type="ECO:0000259" key="10">
    <source>
        <dbReference type="Pfam" id="PF02875"/>
    </source>
</evidence>
<dbReference type="Pfam" id="PF08245">
    <property type="entry name" value="Mur_ligase_M"/>
    <property type="match status" value="1"/>
</dbReference>
<dbReference type="Gene3D" id="3.40.1190.10">
    <property type="entry name" value="Mur-like, catalytic domain"/>
    <property type="match status" value="1"/>
</dbReference>
<dbReference type="AlphaFoldDB" id="X1G412"/>
<dbReference type="EMBL" id="BARU01005434">
    <property type="protein sequence ID" value="GAH36319.1"/>
    <property type="molecule type" value="Genomic_DNA"/>
</dbReference>
<dbReference type="InterPro" id="IPR036565">
    <property type="entry name" value="Mur-like_cat_sf"/>
</dbReference>
<evidence type="ECO:0000256" key="2">
    <source>
        <dbReference type="ARBA" id="ARBA00004752"/>
    </source>
</evidence>
<evidence type="ECO:0000259" key="11">
    <source>
        <dbReference type="Pfam" id="PF08245"/>
    </source>
</evidence>
<feature type="domain" description="Mur ligase central" evidence="11">
    <location>
        <begin position="106"/>
        <end position="295"/>
    </location>
</feature>
<dbReference type="Gene3D" id="3.40.50.720">
    <property type="entry name" value="NAD(P)-binding Rossmann-like Domain"/>
    <property type="match status" value="1"/>
</dbReference>
<evidence type="ECO:0000256" key="7">
    <source>
        <dbReference type="ARBA" id="ARBA00022840"/>
    </source>
</evidence>
<keyword evidence="6" id="KW-0547">Nucleotide-binding</keyword>
<evidence type="ECO:0000256" key="1">
    <source>
        <dbReference type="ARBA" id="ARBA00004496"/>
    </source>
</evidence>
<evidence type="ECO:0000313" key="12">
    <source>
        <dbReference type="EMBL" id="GAH36319.1"/>
    </source>
</evidence>
<evidence type="ECO:0000259" key="9">
    <source>
        <dbReference type="Pfam" id="PF01225"/>
    </source>
</evidence>
<dbReference type="GO" id="GO:0005524">
    <property type="term" value="F:ATP binding"/>
    <property type="evidence" value="ECO:0007669"/>
    <property type="project" value="UniProtKB-KW"/>
</dbReference>
<feature type="domain" description="Mur ligase C-terminal" evidence="10">
    <location>
        <begin position="317"/>
        <end position="376"/>
    </location>
</feature>
<feature type="non-terminal residue" evidence="12">
    <location>
        <position position="379"/>
    </location>
</feature>
<comment type="pathway">
    <text evidence="2">Cell wall biogenesis; peptidoglycan biosynthesis.</text>
</comment>
<feature type="domain" description="Mur ligase N-terminal catalytic" evidence="9">
    <location>
        <begin position="7"/>
        <end position="102"/>
    </location>
</feature>
<evidence type="ECO:0000256" key="6">
    <source>
        <dbReference type="ARBA" id="ARBA00022741"/>
    </source>
</evidence>
<dbReference type="GO" id="GO:0005737">
    <property type="term" value="C:cytoplasm"/>
    <property type="evidence" value="ECO:0007669"/>
    <property type="project" value="UniProtKB-SubCell"/>
</dbReference>
<comment type="subcellular location">
    <subcellularLocation>
        <location evidence="1">Cytoplasm</location>
    </subcellularLocation>
</comment>
<proteinExistence type="predicted"/>
<reference evidence="12" key="1">
    <citation type="journal article" date="2014" name="Front. Microbiol.">
        <title>High frequency of phylogenetically diverse reductive dehalogenase-homologous genes in deep subseafloor sedimentary metagenomes.</title>
        <authorList>
            <person name="Kawai M."/>
            <person name="Futagami T."/>
            <person name="Toyoda A."/>
            <person name="Takaki Y."/>
            <person name="Nishi S."/>
            <person name="Hori S."/>
            <person name="Arai W."/>
            <person name="Tsubouchi T."/>
            <person name="Morono Y."/>
            <person name="Uchiyama I."/>
            <person name="Ito T."/>
            <person name="Fujiyama A."/>
            <person name="Inagaki F."/>
            <person name="Takami H."/>
        </authorList>
    </citation>
    <scope>NUCLEOTIDE SEQUENCE</scope>
    <source>
        <strain evidence="12">Expedition CK06-06</strain>
    </source>
</reference>
<evidence type="ECO:0000256" key="4">
    <source>
        <dbReference type="ARBA" id="ARBA00022490"/>
    </source>
</evidence>
<dbReference type="GO" id="GO:0008763">
    <property type="term" value="F:UDP-N-acetylmuramate-L-alanine ligase activity"/>
    <property type="evidence" value="ECO:0007669"/>
    <property type="project" value="UniProtKB-EC"/>
</dbReference>
<dbReference type="GO" id="GO:0009252">
    <property type="term" value="P:peptidoglycan biosynthetic process"/>
    <property type="evidence" value="ECO:0007669"/>
    <property type="project" value="UniProtKB-UniPathway"/>
</dbReference>
<dbReference type="PANTHER" id="PTHR43445:SF3">
    <property type="entry name" value="UDP-N-ACETYLMURAMATE--L-ALANINE LIGASE"/>
    <property type="match status" value="1"/>
</dbReference>
<dbReference type="InterPro" id="IPR000713">
    <property type="entry name" value="Mur_ligase_N"/>
</dbReference>
<sequence>MTHAFLIGIGGSGLSAIARLLIEKGYQVSGSDLEYSSYARELENLGATVYVGHNADQISGADFVIRSSAIPDDNLEVKAAQSARIPLYKRSEYLGKITADQYCVAVAGTHGKTTTTAMISWMLTAIDQDPSYIIGGISKNLGANAHAGNGSTFVIEADEYDRTFLGLSPQIAVVTNIEHDHPDCFPTEKDFYEAFVEFVKQIPEAGILLACTDDPKAAALFDLAGQELKIYPRSYGMEMRADDTTPNYVVRNLSLNQSGSYNFEIYHDQKYLAVITLQVPGIHNVRNALASLAVAQLLDLPIDKAALALSEFQGTERRFEILGEVSGIAVIDDYAHHPTEIQATLEAARNRYPDREVWAVWQPHTYSRTETLFDEYLTA</sequence>
<comment type="catalytic activity">
    <reaction evidence="8">
        <text>UDP-N-acetyl-alpha-D-muramate + L-alanine + ATP = UDP-N-acetyl-alpha-D-muramoyl-L-alanine + ADP + phosphate + H(+)</text>
        <dbReference type="Rhea" id="RHEA:23372"/>
        <dbReference type="ChEBI" id="CHEBI:15378"/>
        <dbReference type="ChEBI" id="CHEBI:30616"/>
        <dbReference type="ChEBI" id="CHEBI:43474"/>
        <dbReference type="ChEBI" id="CHEBI:57972"/>
        <dbReference type="ChEBI" id="CHEBI:70757"/>
        <dbReference type="ChEBI" id="CHEBI:83898"/>
        <dbReference type="ChEBI" id="CHEBI:456216"/>
        <dbReference type="EC" id="6.3.2.8"/>
    </reaction>
</comment>
<dbReference type="EC" id="6.3.2.8" evidence="3"/>